<dbReference type="PIRSF" id="PIRSF005690">
    <property type="entry name" value="GerBA"/>
    <property type="match status" value="1"/>
</dbReference>
<dbReference type="RefSeq" id="WP_160645259.1">
    <property type="nucleotide sequence ID" value="NZ_SIJB01000014.1"/>
</dbReference>
<comment type="caution">
    <text evidence="5">The sequence shown here is derived from an EMBL/GenBank/DDBJ whole genome shotgun (WGS) entry which is preliminary data.</text>
</comment>
<dbReference type="EMBL" id="SIJB01000014">
    <property type="protein sequence ID" value="NBI28471.1"/>
    <property type="molecule type" value="Genomic_DNA"/>
</dbReference>
<comment type="similarity">
    <text evidence="1">Belongs to the GerABKA family.</text>
</comment>
<dbReference type="Proteomes" id="UP000448943">
    <property type="component" value="Unassembled WGS sequence"/>
</dbReference>
<evidence type="ECO:0000313" key="5">
    <source>
        <dbReference type="EMBL" id="NBI28471.1"/>
    </source>
</evidence>
<evidence type="ECO:0000256" key="4">
    <source>
        <dbReference type="SAM" id="Phobius"/>
    </source>
</evidence>
<keyword evidence="6" id="KW-1185">Reference proteome</keyword>
<gene>
    <name evidence="5" type="ORF">ERL59_05835</name>
</gene>
<dbReference type="PANTHER" id="PTHR22550">
    <property type="entry name" value="SPORE GERMINATION PROTEIN"/>
    <property type="match status" value="1"/>
</dbReference>
<feature type="transmembrane region" description="Helical" evidence="4">
    <location>
        <begin position="312"/>
        <end position="331"/>
    </location>
</feature>
<keyword evidence="2 4" id="KW-0472">Membrane</keyword>
<accession>A0A6N9PY75</accession>
<name>A0A6N9PY75_9BACL</name>
<dbReference type="OrthoDB" id="1726708at2"/>
<feature type="transmembrane region" description="Helical" evidence="4">
    <location>
        <begin position="439"/>
        <end position="459"/>
    </location>
</feature>
<dbReference type="GO" id="GO:0009847">
    <property type="term" value="P:spore germination"/>
    <property type="evidence" value="ECO:0007669"/>
    <property type="project" value="InterPro"/>
</dbReference>
<feature type="transmembrane region" description="Helical" evidence="4">
    <location>
        <begin position="386"/>
        <end position="419"/>
    </location>
</feature>
<dbReference type="Pfam" id="PF03323">
    <property type="entry name" value="GerA"/>
    <property type="match status" value="1"/>
</dbReference>
<evidence type="ECO:0000313" key="6">
    <source>
        <dbReference type="Proteomes" id="UP000448943"/>
    </source>
</evidence>
<evidence type="ECO:0000256" key="2">
    <source>
        <dbReference type="ARBA" id="ARBA00023136"/>
    </source>
</evidence>
<dbReference type="InterPro" id="IPR004995">
    <property type="entry name" value="Spore_Ger"/>
</dbReference>
<dbReference type="InterPro" id="IPR050768">
    <property type="entry name" value="UPF0353/GerABKA_families"/>
</dbReference>
<reference evidence="5 6" key="1">
    <citation type="submission" date="2019-01" db="EMBL/GenBank/DDBJ databases">
        <title>Chengkuizengella sp. nov., isolated from deep-sea sediment of East Pacific Ocean.</title>
        <authorList>
            <person name="Yang J."/>
            <person name="Lai Q."/>
            <person name="Shao Z."/>
        </authorList>
    </citation>
    <scope>NUCLEOTIDE SEQUENCE [LARGE SCALE GENOMIC DNA]</scope>
    <source>
        <strain evidence="5 6">YPA3-1-1</strain>
    </source>
</reference>
<evidence type="ECO:0000256" key="3">
    <source>
        <dbReference type="SAM" id="MobiDB-lite"/>
    </source>
</evidence>
<protein>
    <submittedName>
        <fullName evidence="5">Spore germination protein</fullName>
    </submittedName>
</protein>
<proteinExistence type="inferred from homology"/>
<organism evidence="5 6">
    <name type="scientific">Chengkuizengella marina</name>
    <dbReference type="NCBI Taxonomy" id="2507566"/>
    <lineage>
        <taxon>Bacteria</taxon>
        <taxon>Bacillati</taxon>
        <taxon>Bacillota</taxon>
        <taxon>Bacilli</taxon>
        <taxon>Bacillales</taxon>
        <taxon>Paenibacillaceae</taxon>
        <taxon>Chengkuizengella</taxon>
    </lineage>
</organism>
<sequence length="538" mass="60121">MILSNKKNKKKQEKSYLDYSFLEELKGVFISPELETNKKMLEEYFKDCSDVVIKSFQIGNGVDNDEIDALAVSVDGMIDNDLMTEAMKSMMESKVEISDISQIKESILPFAEVNEKNNFSDFMLSILNGDLGILIDKNTESLLVSMRGFKTRTISEPETESSIRGPREGFIENLRVNTSMIRRKLKTPHLKTKAYKIGKYSCTDISLVYIDNIIDPNLIKEVDRRLSMIDMDGVLESGYIEEQIQDNIYSPFPQFRYSERPDTVSAALLQGKFAIIVDGTPNVLIAPTIFLNLIQASEDYYERFIVATAIRWLRFLFLFLALTTPAFYIAFTTYHQDIIPTTLLLSIIAAHEAIPFPAIVEALIMEVTFEALREASVRLPKTIGQAVSILGALVVGQAAVEAGIVSAPMVIVVSVTGIASFTIPTFNTGIAIRLLRFPIMFAASLFGIFGIFMSLLLLLGHLGNLKSFGVPYLTPLAPLRIKDLKDTVVAAPWPFMTERPQYIPVQDKKRMGTQVKKNVEKDGGIKNKNAEEVGDQGE</sequence>
<keyword evidence="4" id="KW-1133">Transmembrane helix</keyword>
<dbReference type="GO" id="GO:0016020">
    <property type="term" value="C:membrane"/>
    <property type="evidence" value="ECO:0007669"/>
    <property type="project" value="InterPro"/>
</dbReference>
<feature type="region of interest" description="Disordered" evidence="3">
    <location>
        <begin position="512"/>
        <end position="538"/>
    </location>
</feature>
<feature type="compositionally biased region" description="Basic and acidic residues" evidence="3">
    <location>
        <begin position="517"/>
        <end position="531"/>
    </location>
</feature>
<dbReference type="PANTHER" id="PTHR22550:SF5">
    <property type="entry name" value="LEUCINE ZIPPER PROTEIN 4"/>
    <property type="match status" value="1"/>
</dbReference>
<dbReference type="AlphaFoldDB" id="A0A6N9PY75"/>
<keyword evidence="4" id="KW-0812">Transmembrane</keyword>
<evidence type="ECO:0000256" key="1">
    <source>
        <dbReference type="ARBA" id="ARBA00005278"/>
    </source>
</evidence>